<name>A0A1R3KRU1_9ROSI</name>
<reference evidence="1" key="2">
    <citation type="submission" date="2013-09" db="EMBL/GenBank/DDBJ databases">
        <authorList>
            <person name="Alam M."/>
            <person name="Haque M.S."/>
            <person name="Islam M.S."/>
            <person name="Emdad E.M."/>
            <person name="Islam M.M."/>
            <person name="Ahmed B."/>
            <person name="Halim A."/>
            <person name="Hossen Q.M.M."/>
            <person name="Hossain M.Z."/>
            <person name="Ahmed R."/>
            <person name="Khan M.M."/>
            <person name="Islam R."/>
            <person name="Rashid M.M."/>
            <person name="Khan S.A."/>
            <person name="Rahman M.S."/>
            <person name="Alam M."/>
            <person name="Yahiya A.S."/>
            <person name="Khan M.S."/>
            <person name="Azam M.S."/>
            <person name="Haque T."/>
            <person name="Lashkar M.Z.H."/>
            <person name="Akhand A.I."/>
            <person name="Morshed G."/>
            <person name="Roy S."/>
            <person name="Uddin K.S."/>
            <person name="Rabeya T."/>
            <person name="Hossain A.S."/>
            <person name="Chowdhury A."/>
            <person name="Snigdha A.R."/>
            <person name="Mortoza M.S."/>
            <person name="Matin S.A."/>
            <person name="Hoque S.M.E."/>
            <person name="Islam M.K."/>
            <person name="Roy D.K."/>
            <person name="Haider R."/>
            <person name="Moosa M.M."/>
            <person name="Elias S.M."/>
            <person name="Hasan A.M."/>
            <person name="Jahan S."/>
            <person name="Shafiuddin M."/>
            <person name="Mahmood N."/>
            <person name="Shommy N.S."/>
        </authorList>
    </citation>
    <scope>NUCLEOTIDE SEQUENCE</scope>
    <source>
        <tissue evidence="1">Whole seedlings</tissue>
    </source>
</reference>
<reference evidence="3" key="1">
    <citation type="submission" date="2013-09" db="EMBL/GenBank/DDBJ databases">
        <title>Corchorus olitorius genome sequencing.</title>
        <authorList>
            <person name="Alam M."/>
            <person name="Haque M.S."/>
            <person name="Islam M.S."/>
            <person name="Emdad E.M."/>
            <person name="Islam M.M."/>
            <person name="Ahmed B."/>
            <person name="Halim A."/>
            <person name="Hossen Q.M.M."/>
            <person name="Hossain M.Z."/>
            <person name="Ahmed R."/>
            <person name="Khan M.M."/>
            <person name="Islam R."/>
            <person name="Rashid M.M."/>
            <person name="Khan S.A."/>
            <person name="Rahman M.S."/>
            <person name="Alam M."/>
            <person name="Yahiya A.S."/>
            <person name="Khan M.S."/>
            <person name="Azam M.S."/>
            <person name="Haque T."/>
            <person name="Lashkar M.Z.H."/>
            <person name="Akhand A.I."/>
            <person name="Morshed G."/>
            <person name="Roy S."/>
            <person name="Uddin K.S."/>
            <person name="Rabeya T."/>
            <person name="Hossain A.S."/>
            <person name="Chowdhury A."/>
            <person name="Snigdha A.R."/>
            <person name="Mortoza M.S."/>
            <person name="Matin S.A."/>
            <person name="Hoque S.M.E."/>
            <person name="Islam M.K."/>
            <person name="Roy D.K."/>
            <person name="Haider R."/>
            <person name="Moosa M.M."/>
            <person name="Elias S.M."/>
            <person name="Hasan A.M."/>
            <person name="Jahan S."/>
            <person name="Shafiuddin M."/>
            <person name="Mahmood N."/>
            <person name="Shommy N.S."/>
        </authorList>
    </citation>
    <scope>NUCLEOTIDE SEQUENCE [LARGE SCALE GENOMIC DNA]</scope>
    <source>
        <strain evidence="3">cv. O-4</strain>
    </source>
</reference>
<protein>
    <submittedName>
        <fullName evidence="1">Uncharacterized protein</fullName>
    </submittedName>
</protein>
<dbReference type="EMBL" id="AWUE01008661">
    <property type="protein sequence ID" value="OMP12613.1"/>
    <property type="molecule type" value="Genomic_DNA"/>
</dbReference>
<organism evidence="1 3">
    <name type="scientific">Corchorus olitorius</name>
    <dbReference type="NCBI Taxonomy" id="93759"/>
    <lineage>
        <taxon>Eukaryota</taxon>
        <taxon>Viridiplantae</taxon>
        <taxon>Streptophyta</taxon>
        <taxon>Embryophyta</taxon>
        <taxon>Tracheophyta</taxon>
        <taxon>Spermatophyta</taxon>
        <taxon>Magnoliopsida</taxon>
        <taxon>eudicotyledons</taxon>
        <taxon>Gunneridae</taxon>
        <taxon>Pentapetalae</taxon>
        <taxon>rosids</taxon>
        <taxon>malvids</taxon>
        <taxon>Malvales</taxon>
        <taxon>Malvaceae</taxon>
        <taxon>Grewioideae</taxon>
        <taxon>Apeibeae</taxon>
        <taxon>Corchorus</taxon>
    </lineage>
</organism>
<dbReference type="Proteomes" id="UP000187203">
    <property type="component" value="Unassembled WGS sequence"/>
</dbReference>
<accession>A0A1R3KRU1</accession>
<proteinExistence type="predicted"/>
<dbReference type="EMBL" id="AWUE01012214">
    <property type="protein sequence ID" value="OMP09777.1"/>
    <property type="molecule type" value="Genomic_DNA"/>
</dbReference>
<dbReference type="AlphaFoldDB" id="A0A1R3KRU1"/>
<sequence>MTQSRALKFTSDPAIQPFDWAGFRGKLKGRVKYRLFRKVNNFD</sequence>
<comment type="caution">
    <text evidence="1">The sequence shown here is derived from an EMBL/GenBank/DDBJ whole genome shotgun (WGS) entry which is preliminary data.</text>
</comment>
<gene>
    <name evidence="2" type="ORF">COLO4_02958</name>
    <name evidence="1" type="ORF">COLO4_05143</name>
</gene>
<evidence type="ECO:0000313" key="2">
    <source>
        <dbReference type="EMBL" id="OMP12613.1"/>
    </source>
</evidence>
<evidence type="ECO:0000313" key="1">
    <source>
        <dbReference type="EMBL" id="OMP09777.1"/>
    </source>
</evidence>
<evidence type="ECO:0000313" key="3">
    <source>
        <dbReference type="Proteomes" id="UP000187203"/>
    </source>
</evidence>
<keyword evidence="3" id="KW-1185">Reference proteome</keyword>
<reference evidence="1" key="3">
    <citation type="journal article" date="2017" name="Nat. Plants">
        <title>Comparative genomics of two jute species and insight into fibre biogenesis.</title>
        <authorList>
            <person name="Islam M.S."/>
            <person name="Saito J.A."/>
            <person name="Emdad E.M."/>
            <person name="Ahmed B."/>
            <person name="Islam M.M."/>
            <person name="Halim A."/>
            <person name="Hossen Q.M."/>
            <person name="Hossain M.Z."/>
            <person name="Ahmed R."/>
            <person name="Hossain M.S."/>
            <person name="Kabir S.M."/>
            <person name="Khan M.S."/>
            <person name="Khan M.M."/>
            <person name="Hasan R."/>
            <person name="Aktar N."/>
            <person name="Honi U."/>
            <person name="Islam R."/>
            <person name="Rashid M.M."/>
            <person name="Wan X."/>
            <person name="Hou S."/>
            <person name="Haque T."/>
            <person name="Azam M.S."/>
            <person name="Moosa M.M."/>
            <person name="Elias S.M."/>
            <person name="Hasan A.M."/>
            <person name="Mahmood N."/>
            <person name="Shafiuddin M."/>
            <person name="Shahid S."/>
            <person name="Shommu N.S."/>
            <person name="Jahan S."/>
            <person name="Roy S."/>
            <person name="Chowdhury A."/>
            <person name="Akhand A.I."/>
            <person name="Nisho G.M."/>
            <person name="Uddin K.S."/>
            <person name="Rabeya T."/>
            <person name="Hoque S.M."/>
            <person name="Snigdha A.R."/>
            <person name="Mortoza S."/>
            <person name="Matin S.A."/>
            <person name="Islam M.K."/>
            <person name="Lashkar M.Z."/>
            <person name="Zaman M."/>
            <person name="Yuryev A."/>
            <person name="Uddin M.K."/>
            <person name="Rahman M.S."/>
            <person name="Haque M.S."/>
            <person name="Alam M.M."/>
            <person name="Khan H."/>
            <person name="Alam M."/>
        </authorList>
    </citation>
    <scope>NUCLEOTIDE SEQUENCE</scope>
    <source>
        <tissue evidence="1">Whole seedlings</tissue>
    </source>
</reference>